<name>A0ABP0YNR8_9ROSI</name>
<dbReference type="EMBL" id="OZ021739">
    <property type="protein sequence ID" value="CAK9322159.1"/>
    <property type="molecule type" value="Genomic_DNA"/>
</dbReference>
<dbReference type="Proteomes" id="UP001642487">
    <property type="component" value="Chromosome 5"/>
</dbReference>
<proteinExistence type="predicted"/>
<feature type="compositionally biased region" description="Pro residues" evidence="1">
    <location>
        <begin position="16"/>
        <end position="29"/>
    </location>
</feature>
<reference evidence="2 3" key="1">
    <citation type="submission" date="2024-03" db="EMBL/GenBank/DDBJ databases">
        <authorList>
            <person name="Gkanogiannis A."/>
            <person name="Becerra Lopez-Lavalle L."/>
        </authorList>
    </citation>
    <scope>NUCLEOTIDE SEQUENCE [LARGE SCALE GENOMIC DNA]</scope>
</reference>
<evidence type="ECO:0000256" key="1">
    <source>
        <dbReference type="SAM" id="MobiDB-lite"/>
    </source>
</evidence>
<keyword evidence="3" id="KW-1185">Reference proteome</keyword>
<accession>A0ABP0YNR8</accession>
<organism evidence="2 3">
    <name type="scientific">Citrullus colocynthis</name>
    <name type="common">colocynth</name>
    <dbReference type="NCBI Taxonomy" id="252529"/>
    <lineage>
        <taxon>Eukaryota</taxon>
        <taxon>Viridiplantae</taxon>
        <taxon>Streptophyta</taxon>
        <taxon>Embryophyta</taxon>
        <taxon>Tracheophyta</taxon>
        <taxon>Spermatophyta</taxon>
        <taxon>Magnoliopsida</taxon>
        <taxon>eudicotyledons</taxon>
        <taxon>Gunneridae</taxon>
        <taxon>Pentapetalae</taxon>
        <taxon>rosids</taxon>
        <taxon>fabids</taxon>
        <taxon>Cucurbitales</taxon>
        <taxon>Cucurbitaceae</taxon>
        <taxon>Benincaseae</taxon>
        <taxon>Citrullus</taxon>
    </lineage>
</organism>
<sequence>MAPTAAMLTLSHHHPPPPIFGHPPPPPASSAPQFSAWTLLQPLSAAFAKPKLLPIPPAISDPSSQSKPCVSEAFESGNFW</sequence>
<evidence type="ECO:0000313" key="3">
    <source>
        <dbReference type="Proteomes" id="UP001642487"/>
    </source>
</evidence>
<protein>
    <submittedName>
        <fullName evidence="2">Uncharacterized protein</fullName>
    </submittedName>
</protein>
<gene>
    <name evidence="2" type="ORF">CITCOLO1_LOCUS14289</name>
</gene>
<evidence type="ECO:0000313" key="2">
    <source>
        <dbReference type="EMBL" id="CAK9322159.1"/>
    </source>
</evidence>
<feature type="non-terminal residue" evidence="2">
    <location>
        <position position="80"/>
    </location>
</feature>
<feature type="region of interest" description="Disordered" evidence="1">
    <location>
        <begin position="1"/>
        <end position="32"/>
    </location>
</feature>